<keyword evidence="3" id="KW-1185">Reference proteome</keyword>
<dbReference type="HAMAP" id="MF_01270">
    <property type="entry name" value="AnhMurNAc_kinase"/>
    <property type="match status" value="1"/>
</dbReference>
<keyword evidence="1" id="KW-0067">ATP-binding</keyword>
<keyword evidence="1 2" id="KW-0418">Kinase</keyword>
<name>A0ABU1D3W1_9BURK</name>
<gene>
    <name evidence="1" type="primary">anmK</name>
    <name evidence="2" type="ORF">Q8947_03850</name>
</gene>
<evidence type="ECO:0000313" key="3">
    <source>
        <dbReference type="Proteomes" id="UP001232156"/>
    </source>
</evidence>
<sequence length="371" mass="38436">MAAAVKAYVGIMSGTSLDAIDAVLFECDDSGRGRALAAAAVALPPSLREELLALNTPGPDELHRSALAATQLAQLYAQAVEALLARAGRPADTIAAIGVHGQTVRHRPDMGYTIQLNAPARLAELTGIDVIADFRSRDIAAGGQGAPLVPAFHAAQFAAGHSRVVLNLGGIANVTLLGADGSVRGFDTGPANMLLDAWARRHLGRPFDDQGAWAATGTVVPRLLGHMLADPWFALAPPKSTGRDDFSEDWLQRQLTATFGNAAPPAAADVQATLLELTVHSVAHAIARYAPDAQDVLICGGGARNAALVAALGRALPCPLTLTDAHGLPSQWVEAAAFAWLAWCHDAGRPAALPAVTGARRATVPGCRYPA</sequence>
<dbReference type="Gene3D" id="3.30.420.40">
    <property type="match status" value="2"/>
</dbReference>
<dbReference type="CDD" id="cd24050">
    <property type="entry name" value="ASKHA_NBD_ANMK"/>
    <property type="match status" value="1"/>
</dbReference>
<dbReference type="GO" id="GO:0016301">
    <property type="term" value="F:kinase activity"/>
    <property type="evidence" value="ECO:0007669"/>
    <property type="project" value="UniProtKB-KW"/>
</dbReference>
<evidence type="ECO:0000313" key="2">
    <source>
        <dbReference type="EMBL" id="MDR4125118.1"/>
    </source>
</evidence>
<feature type="binding site" evidence="1">
    <location>
        <begin position="14"/>
        <end position="21"/>
    </location>
    <ligand>
        <name>ATP</name>
        <dbReference type="ChEBI" id="CHEBI:30616"/>
    </ligand>
</feature>
<comment type="pathway">
    <text evidence="1">Amino-sugar metabolism; 1,6-anhydro-N-acetylmuramate degradation.</text>
</comment>
<evidence type="ECO:0000256" key="1">
    <source>
        <dbReference type="HAMAP-Rule" id="MF_01270"/>
    </source>
</evidence>
<dbReference type="InterPro" id="IPR043129">
    <property type="entry name" value="ATPase_NBD"/>
</dbReference>
<comment type="similarity">
    <text evidence="1">Belongs to the anhydro-N-acetylmuramic acid kinase family.</text>
</comment>
<dbReference type="NCBIfam" id="NF007139">
    <property type="entry name" value="PRK09585.1-3"/>
    <property type="match status" value="1"/>
</dbReference>
<dbReference type="EC" id="2.7.1.170" evidence="1"/>
<proteinExistence type="inferred from homology"/>
<comment type="pathway">
    <text evidence="1">Cell wall biogenesis; peptidoglycan recycling.</text>
</comment>
<dbReference type="RefSeq" id="WP_165278362.1">
    <property type="nucleotide sequence ID" value="NZ_JAUZQE010000006.1"/>
</dbReference>
<keyword evidence="1 2" id="KW-0808">Transferase</keyword>
<accession>A0ABU1D3W1</accession>
<keyword evidence="1" id="KW-0119">Carbohydrate metabolism</keyword>
<dbReference type="PANTHER" id="PTHR30605:SF0">
    <property type="entry name" value="ANHYDRO-N-ACETYLMURAMIC ACID KINASE"/>
    <property type="match status" value="1"/>
</dbReference>
<comment type="function">
    <text evidence="1">Catalyzes the specific phosphorylation of 1,6-anhydro-N-acetylmuramic acid (anhMurNAc) with the simultaneous cleavage of the 1,6-anhydro ring, generating MurNAc-6-P. Is required for the utilization of anhMurNAc either imported from the medium or derived from its own cell wall murein, and thus plays a role in cell wall recycling.</text>
</comment>
<comment type="caution">
    <text evidence="2">The sequence shown here is derived from an EMBL/GenBank/DDBJ whole genome shotgun (WGS) entry which is preliminary data.</text>
</comment>
<dbReference type="InterPro" id="IPR005338">
    <property type="entry name" value="Anhydro_N_Ac-Mur_kinase"/>
</dbReference>
<dbReference type="PANTHER" id="PTHR30605">
    <property type="entry name" value="ANHYDRO-N-ACETYLMURAMIC ACID KINASE"/>
    <property type="match status" value="1"/>
</dbReference>
<dbReference type="EMBL" id="JAUZQE010000006">
    <property type="protein sequence ID" value="MDR4125118.1"/>
    <property type="molecule type" value="Genomic_DNA"/>
</dbReference>
<protein>
    <recommendedName>
        <fullName evidence="1">Anhydro-N-acetylmuramic acid kinase</fullName>
        <ecNumber evidence="1">2.7.1.170</ecNumber>
    </recommendedName>
    <alternativeName>
        <fullName evidence="1">AnhMurNAc kinase</fullName>
    </alternativeName>
</protein>
<dbReference type="Proteomes" id="UP001232156">
    <property type="component" value="Unassembled WGS sequence"/>
</dbReference>
<organism evidence="2 3">
    <name type="scientific">Yanghanlia caeni</name>
    <dbReference type="NCBI Taxonomy" id="3064283"/>
    <lineage>
        <taxon>Bacteria</taxon>
        <taxon>Pseudomonadati</taxon>
        <taxon>Pseudomonadota</taxon>
        <taxon>Betaproteobacteria</taxon>
        <taxon>Burkholderiales</taxon>
        <taxon>Alcaligenaceae</taxon>
        <taxon>Yanghanlia</taxon>
    </lineage>
</organism>
<dbReference type="SUPFAM" id="SSF53067">
    <property type="entry name" value="Actin-like ATPase domain"/>
    <property type="match status" value="1"/>
</dbReference>
<keyword evidence="1" id="KW-0547">Nucleotide-binding</keyword>
<dbReference type="Pfam" id="PF03702">
    <property type="entry name" value="AnmK"/>
    <property type="match status" value="1"/>
</dbReference>
<comment type="catalytic activity">
    <reaction evidence="1">
        <text>1,6-anhydro-N-acetyl-beta-muramate + ATP + H2O = N-acetyl-D-muramate 6-phosphate + ADP + H(+)</text>
        <dbReference type="Rhea" id="RHEA:24952"/>
        <dbReference type="ChEBI" id="CHEBI:15377"/>
        <dbReference type="ChEBI" id="CHEBI:15378"/>
        <dbReference type="ChEBI" id="CHEBI:30616"/>
        <dbReference type="ChEBI" id="CHEBI:58690"/>
        <dbReference type="ChEBI" id="CHEBI:58722"/>
        <dbReference type="ChEBI" id="CHEBI:456216"/>
        <dbReference type="EC" id="2.7.1.170"/>
    </reaction>
</comment>
<reference evidence="2 3" key="1">
    <citation type="submission" date="2023-08" db="EMBL/GenBank/DDBJ databases">
        <title>Alcaligenaceae gen. nov., a novel taxon isolated from the sludge of Yixing Pesticide Factory.</title>
        <authorList>
            <person name="Ruan L."/>
        </authorList>
    </citation>
    <scope>NUCLEOTIDE SEQUENCE [LARGE SCALE GENOMIC DNA]</scope>
    <source>
        <strain evidence="2 3">LG-2</strain>
    </source>
</reference>